<feature type="region of interest" description="Disordered" evidence="1">
    <location>
        <begin position="1"/>
        <end position="35"/>
    </location>
</feature>
<organism evidence="2 3">
    <name type="scientific">Acropora cervicornis</name>
    <name type="common">Staghorn coral</name>
    <dbReference type="NCBI Taxonomy" id="6130"/>
    <lineage>
        <taxon>Eukaryota</taxon>
        <taxon>Metazoa</taxon>
        <taxon>Cnidaria</taxon>
        <taxon>Anthozoa</taxon>
        <taxon>Hexacorallia</taxon>
        <taxon>Scleractinia</taxon>
        <taxon>Astrocoeniina</taxon>
        <taxon>Acroporidae</taxon>
        <taxon>Acropora</taxon>
    </lineage>
</organism>
<keyword evidence="3" id="KW-1185">Reference proteome</keyword>
<dbReference type="PANTHER" id="PTHR31424:SF3">
    <property type="entry name" value="RING-TYPE DOMAIN-CONTAINING PROTEIN"/>
    <property type="match status" value="1"/>
</dbReference>
<evidence type="ECO:0000256" key="1">
    <source>
        <dbReference type="SAM" id="MobiDB-lite"/>
    </source>
</evidence>
<feature type="compositionally biased region" description="Polar residues" evidence="1">
    <location>
        <begin position="1"/>
        <end position="33"/>
    </location>
</feature>
<protein>
    <submittedName>
        <fullName evidence="2">Uncharacterized protein</fullName>
    </submittedName>
</protein>
<proteinExistence type="predicted"/>
<dbReference type="AlphaFoldDB" id="A0AAD9PRS6"/>
<dbReference type="PANTHER" id="PTHR31424">
    <property type="entry name" value="PROTEIN CBG23806"/>
    <property type="match status" value="1"/>
</dbReference>
<evidence type="ECO:0000313" key="3">
    <source>
        <dbReference type="Proteomes" id="UP001249851"/>
    </source>
</evidence>
<name>A0AAD9PRS6_ACRCE</name>
<dbReference type="EMBL" id="JARQWQ010000166">
    <property type="protein sequence ID" value="KAK2547842.1"/>
    <property type="molecule type" value="Genomic_DNA"/>
</dbReference>
<reference evidence="2" key="1">
    <citation type="journal article" date="2023" name="G3 (Bethesda)">
        <title>Whole genome assembly and annotation of the endangered Caribbean coral Acropora cervicornis.</title>
        <authorList>
            <person name="Selwyn J.D."/>
            <person name="Vollmer S.V."/>
        </authorList>
    </citation>
    <scope>NUCLEOTIDE SEQUENCE</scope>
    <source>
        <strain evidence="2">K2</strain>
    </source>
</reference>
<accession>A0AAD9PRS6</accession>
<comment type="caution">
    <text evidence="2">The sequence shown here is derived from an EMBL/GenBank/DDBJ whole genome shotgun (WGS) entry which is preliminary data.</text>
</comment>
<evidence type="ECO:0000313" key="2">
    <source>
        <dbReference type="EMBL" id="KAK2547842.1"/>
    </source>
</evidence>
<reference evidence="2" key="2">
    <citation type="journal article" date="2023" name="Science">
        <title>Genomic signatures of disease resistance in endangered staghorn corals.</title>
        <authorList>
            <person name="Vollmer S.V."/>
            <person name="Selwyn J.D."/>
            <person name="Despard B.A."/>
            <person name="Roesel C.L."/>
        </authorList>
    </citation>
    <scope>NUCLEOTIDE SEQUENCE</scope>
    <source>
        <strain evidence="2">K2</strain>
    </source>
</reference>
<gene>
    <name evidence="2" type="ORF">P5673_032123</name>
</gene>
<sequence length="230" mass="25419">MAQPRTPSAPTETEASTPESNEQGGNKASQFDNVTEADKNKIETVLFLMDKFDVGDAFIQVLSMVNDGMPRDKLNSRSSVKPIPGDQAGAQVSFKESLKNKLGQLVQDGKLLRDKTVKIKISGDGAHMKSFTNYVILSYCILTPTEDTLPAKEVHFVCPKVVQVSLLSVLNYNLNNDCDFFKRFTEQMTSTQLDALLTEQKNSVEIPETIPKAVPVIDEKNILNIKKSGH</sequence>
<dbReference type="Proteomes" id="UP001249851">
    <property type="component" value="Unassembled WGS sequence"/>
</dbReference>